<proteinExistence type="predicted"/>
<dbReference type="Proteomes" id="UP000664132">
    <property type="component" value="Unassembled WGS sequence"/>
</dbReference>
<keyword evidence="3" id="KW-1185">Reference proteome</keyword>
<name>A0A8H7T5W5_9HELO</name>
<reference evidence="2" key="1">
    <citation type="submission" date="2021-02" db="EMBL/GenBank/DDBJ databases">
        <title>Genome sequence Cadophora malorum strain M34.</title>
        <authorList>
            <person name="Stefanovic E."/>
            <person name="Vu D."/>
            <person name="Scully C."/>
            <person name="Dijksterhuis J."/>
            <person name="Roader J."/>
            <person name="Houbraken J."/>
        </authorList>
    </citation>
    <scope>NUCLEOTIDE SEQUENCE</scope>
    <source>
        <strain evidence="2">M34</strain>
    </source>
</reference>
<evidence type="ECO:0000313" key="3">
    <source>
        <dbReference type="Proteomes" id="UP000664132"/>
    </source>
</evidence>
<dbReference type="EMBL" id="JAFJYH010000299">
    <property type="protein sequence ID" value="KAG4413707.1"/>
    <property type="molecule type" value="Genomic_DNA"/>
</dbReference>
<sequence>MPPVQSTLNTAFSGASTASVNLFTNADCTKPFELSDSSTLVLVDTCYNIPQSDVKSVYISEQDICADDEELTLLISKGPNCSPPHTTIPLTPLAADSCHAFTSSTDCSSTTNMKSMKVVCRTTEMKDEDAEEEEETNILESPPPRKDKRGNDVSVGVNANCCKACVVM</sequence>
<feature type="compositionally biased region" description="Acidic residues" evidence="1">
    <location>
        <begin position="126"/>
        <end position="137"/>
    </location>
</feature>
<gene>
    <name evidence="2" type="ORF">IFR04_013142</name>
</gene>
<dbReference type="OrthoDB" id="10412539at2759"/>
<accession>A0A8H7T5W5</accession>
<comment type="caution">
    <text evidence="2">The sequence shown here is derived from an EMBL/GenBank/DDBJ whole genome shotgun (WGS) entry which is preliminary data.</text>
</comment>
<dbReference type="AlphaFoldDB" id="A0A8H7T5W5"/>
<organism evidence="2 3">
    <name type="scientific">Cadophora malorum</name>
    <dbReference type="NCBI Taxonomy" id="108018"/>
    <lineage>
        <taxon>Eukaryota</taxon>
        <taxon>Fungi</taxon>
        <taxon>Dikarya</taxon>
        <taxon>Ascomycota</taxon>
        <taxon>Pezizomycotina</taxon>
        <taxon>Leotiomycetes</taxon>
        <taxon>Helotiales</taxon>
        <taxon>Ploettnerulaceae</taxon>
        <taxon>Cadophora</taxon>
    </lineage>
</organism>
<evidence type="ECO:0000313" key="2">
    <source>
        <dbReference type="EMBL" id="KAG4413707.1"/>
    </source>
</evidence>
<evidence type="ECO:0000256" key="1">
    <source>
        <dbReference type="SAM" id="MobiDB-lite"/>
    </source>
</evidence>
<protein>
    <submittedName>
        <fullName evidence="2">Uncharacterized protein</fullName>
    </submittedName>
</protein>
<feature type="region of interest" description="Disordered" evidence="1">
    <location>
        <begin position="124"/>
        <end position="151"/>
    </location>
</feature>